<evidence type="ECO:0000313" key="2">
    <source>
        <dbReference type="EMBL" id="RSD26113.1"/>
    </source>
</evidence>
<evidence type="ECO:0000313" key="3">
    <source>
        <dbReference type="Proteomes" id="UP000279911"/>
    </source>
</evidence>
<evidence type="ECO:0000256" key="1">
    <source>
        <dbReference type="SAM" id="MobiDB-lite"/>
    </source>
</evidence>
<name>A0A427TP42_9BACI</name>
<feature type="compositionally biased region" description="Acidic residues" evidence="1">
    <location>
        <begin position="125"/>
        <end position="137"/>
    </location>
</feature>
<dbReference type="AlphaFoldDB" id="A0A427TP42"/>
<protein>
    <recommendedName>
        <fullName evidence="4">DUF3794 domain-containing protein</fullName>
    </recommendedName>
</protein>
<accession>A0A427TP42</accession>
<dbReference type="OrthoDB" id="2939455at2"/>
<evidence type="ECO:0008006" key="4">
    <source>
        <dbReference type="Google" id="ProtNLM"/>
    </source>
</evidence>
<feature type="region of interest" description="Disordered" evidence="1">
    <location>
        <begin position="1"/>
        <end position="143"/>
    </location>
</feature>
<feature type="compositionally biased region" description="Acidic residues" evidence="1">
    <location>
        <begin position="68"/>
        <end position="82"/>
    </location>
</feature>
<dbReference type="RefSeq" id="WP_125480814.1">
    <property type="nucleotide sequence ID" value="NZ_RSFW01000017.1"/>
</dbReference>
<comment type="caution">
    <text evidence="2">The sequence shown here is derived from an EMBL/GenBank/DDBJ whole genome shotgun (WGS) entry which is preliminary data.</text>
</comment>
<reference evidence="3" key="1">
    <citation type="submission" date="2018-12" db="EMBL/GenBank/DDBJ databases">
        <title>Bacillus chawlae sp. nov., Bacillus glennii sp. nov., and Bacillus saganii sp. nov. Isolated from the Vehicle Assembly Building at Kennedy Space Center where the Viking Spacecraft were Assembled.</title>
        <authorList>
            <person name="Seuylemezian A."/>
            <person name="Vaishampayan P."/>
        </authorList>
    </citation>
    <scope>NUCLEOTIDE SEQUENCE [LARGE SCALE GENOMIC DNA]</scope>
    <source>
        <strain evidence="3">DSM 13966</strain>
    </source>
</reference>
<feature type="compositionally biased region" description="Basic and acidic residues" evidence="1">
    <location>
        <begin position="105"/>
        <end position="122"/>
    </location>
</feature>
<gene>
    <name evidence="2" type="ORF">EJA10_14900</name>
</gene>
<organism evidence="2 3">
    <name type="scientific">Mesobacillus subterraneus</name>
    <dbReference type="NCBI Taxonomy" id="285983"/>
    <lineage>
        <taxon>Bacteria</taxon>
        <taxon>Bacillati</taxon>
        <taxon>Bacillota</taxon>
        <taxon>Bacilli</taxon>
        <taxon>Bacillales</taxon>
        <taxon>Bacillaceae</taxon>
        <taxon>Mesobacillus</taxon>
    </lineage>
</organism>
<dbReference type="Proteomes" id="UP000279911">
    <property type="component" value="Unassembled WGS sequence"/>
</dbReference>
<proteinExistence type="predicted"/>
<dbReference type="EMBL" id="RSFW01000017">
    <property type="protein sequence ID" value="RSD26113.1"/>
    <property type="molecule type" value="Genomic_DNA"/>
</dbReference>
<sequence>MPPETPPFRGRWTASLSNPPAPITERPGQSQKKNEKKTASPLILQPPKVKDVDLKQSLPRKQLFRAEPEEELVESSEFETEEPLANSEKKPGEFIPYEDISELNMSKEEALEAEESSEHIFSNEESSEDSFSQDESSDLQGTVKSEKFNSKSYKYPLLDSVSDLLDESESSDEGERSLDSLESLEKMHMRYGERPHEIKVKLPVNLAHVNLEVDIFDIFPISRPIESVTNVEWSIHSIDMDIVLPTANFFSKGILLLDLEYVENAGDQDSGTMHSLKIHVPWSKILKVEWLIQPELSCNHNKEYMFSDHDGSDPTFHREFSEKLVDKLNFQLTSLNCIWNEQLIENEKILVQGTANMQIDIYQKQCVDLRDLVCLH</sequence>